<dbReference type="HOGENOM" id="CLU_759956_0_0_2"/>
<dbReference type="eggNOG" id="arCOG08925">
    <property type="taxonomic scope" value="Archaea"/>
</dbReference>
<organism evidence="3 4">
    <name type="scientific">Halostagnicola larsenii XH-48</name>
    <dbReference type="NCBI Taxonomy" id="797299"/>
    <lineage>
        <taxon>Archaea</taxon>
        <taxon>Methanobacteriati</taxon>
        <taxon>Methanobacteriota</taxon>
        <taxon>Stenosarchaea group</taxon>
        <taxon>Halobacteria</taxon>
        <taxon>Halobacteriales</taxon>
        <taxon>Natrialbaceae</taxon>
        <taxon>Halostagnicola</taxon>
    </lineage>
</organism>
<feature type="domain" description="N-acetyltransferase" evidence="2">
    <location>
        <begin position="81"/>
        <end position="228"/>
    </location>
</feature>
<dbReference type="OrthoDB" id="299799at2157"/>
<evidence type="ECO:0000259" key="2">
    <source>
        <dbReference type="PROSITE" id="PS51186"/>
    </source>
</evidence>
<keyword evidence="3" id="KW-0614">Plasmid</keyword>
<proteinExistence type="predicted"/>
<dbReference type="PROSITE" id="PS51186">
    <property type="entry name" value="GNAT"/>
    <property type="match status" value="1"/>
</dbReference>
<dbReference type="RefSeq" id="WP_049955143.1">
    <property type="nucleotide sequence ID" value="NZ_CP007059.1"/>
</dbReference>
<dbReference type="SUPFAM" id="SSF55729">
    <property type="entry name" value="Acyl-CoA N-acyltransferases (Nat)"/>
    <property type="match status" value="1"/>
</dbReference>
<name>W0JYL5_9EURY</name>
<dbReference type="EMBL" id="CP007059">
    <property type="protein sequence ID" value="AHG02342.1"/>
    <property type="molecule type" value="Genomic_DNA"/>
</dbReference>
<gene>
    <name evidence="3" type="ORF">HALLA_20785</name>
</gene>
<dbReference type="KEGG" id="hlr:HALLA_20785"/>
<dbReference type="GO" id="GO:0016747">
    <property type="term" value="F:acyltransferase activity, transferring groups other than amino-acyl groups"/>
    <property type="evidence" value="ECO:0007669"/>
    <property type="project" value="InterPro"/>
</dbReference>
<sequence>MASNDPQTDEKHETDRSGAERSADEPSAPSDERDGTGERPRAEQSERSAESGNSDRSAGEQRESDGTGLERSSGGDEDDPYEIRLYEPADRDGFLELYELVFGEVDEEWFRWKYEDNPYVDHVPIVLATHEGAIVGTKPSFVLELRVEDRTFRGYQPADVMVHPDHRRRGLYSRTTERMKEHYRDRDPELFFNFPNPATLSGSLKHGWEIVEKVPTYYRIQRPESMLETDHSERLSTLTSAATPLVQRYLRAREPRYRGVRGVSVERFDEVPASVFAQLYRDGVPGTIHANRTETFYEWRFGNPNLSYEAYVARRNGVAIAGIVTGTTNEDGSRITNLTDVVPLATTPHRRDGLRALLSRIIEDRREDSLLAVSGDGIPESLLSRFGFHSDLAVPLSHVSLPTTQVTYPISSDGGHDWTVGGRAIADPTNWTITFAEQDTR</sequence>
<feature type="region of interest" description="Disordered" evidence="1">
    <location>
        <begin position="1"/>
        <end position="81"/>
    </location>
</feature>
<dbReference type="Gene3D" id="3.40.630.30">
    <property type="match status" value="1"/>
</dbReference>
<evidence type="ECO:0000313" key="4">
    <source>
        <dbReference type="Proteomes" id="UP000019024"/>
    </source>
</evidence>
<dbReference type="GeneID" id="25147673"/>
<keyword evidence="4" id="KW-1185">Reference proteome</keyword>
<evidence type="ECO:0000313" key="3">
    <source>
        <dbReference type="EMBL" id="AHG02342.1"/>
    </source>
</evidence>
<protein>
    <recommendedName>
        <fullName evidence="2">N-acetyltransferase domain-containing protein</fullName>
    </recommendedName>
</protein>
<feature type="compositionally biased region" description="Basic and acidic residues" evidence="1">
    <location>
        <begin position="8"/>
        <end position="49"/>
    </location>
</feature>
<dbReference type="AlphaFoldDB" id="W0JYL5"/>
<evidence type="ECO:0000256" key="1">
    <source>
        <dbReference type="SAM" id="MobiDB-lite"/>
    </source>
</evidence>
<dbReference type="Pfam" id="PF13527">
    <property type="entry name" value="Acetyltransf_9"/>
    <property type="match status" value="1"/>
</dbReference>
<dbReference type="InterPro" id="IPR000182">
    <property type="entry name" value="GNAT_dom"/>
</dbReference>
<dbReference type="Proteomes" id="UP000019024">
    <property type="component" value="Plasmid unnamed4"/>
</dbReference>
<geneLocation type="plasmid" evidence="4">
    <name>3</name>
</geneLocation>
<dbReference type="CDD" id="cd04301">
    <property type="entry name" value="NAT_SF"/>
    <property type="match status" value="1"/>
</dbReference>
<accession>W0JYL5</accession>
<reference evidence="3 4" key="1">
    <citation type="submission" date="2014-01" db="EMBL/GenBank/DDBJ databases">
        <authorList>
            <consortium name="DOE Joint Genome Institute"/>
            <person name="Anderson I."/>
            <person name="Huntemann M."/>
            <person name="Han J."/>
            <person name="Chen A."/>
            <person name="Kyrpides N."/>
            <person name="Mavromatis K."/>
            <person name="Markowitz V."/>
            <person name="Palaniappan K."/>
            <person name="Ivanova N."/>
            <person name="Schaumberg A."/>
            <person name="Pati A."/>
            <person name="Liolios K."/>
            <person name="Nordberg H.P."/>
            <person name="Cantor M.N."/>
            <person name="Hua S.X."/>
            <person name="Woyke T."/>
        </authorList>
    </citation>
    <scope>NUCLEOTIDE SEQUENCE [LARGE SCALE GENOMIC DNA]</scope>
    <source>
        <strain evidence="3 4">XH-48</strain>
        <plasmid evidence="4">3</plasmid>
    </source>
</reference>
<dbReference type="InterPro" id="IPR016181">
    <property type="entry name" value="Acyl_CoA_acyltransferase"/>
</dbReference>